<dbReference type="InterPro" id="IPR008930">
    <property type="entry name" value="Terpenoid_cyclase/PrenylTrfase"/>
</dbReference>
<comment type="similarity">
    <text evidence="1">Belongs to the protease inhibitor I39 (alpha-2-macroglobulin) family. Bacterial alpha-2-macroglobulin subfamily.</text>
</comment>
<name>A0A9D1UZJ9_9BACT</name>
<dbReference type="InterPro" id="IPR002890">
    <property type="entry name" value="MG2"/>
</dbReference>
<dbReference type="InterPro" id="IPR021868">
    <property type="entry name" value="Alpha_2_Macroglob_MG3"/>
</dbReference>
<dbReference type="InterPro" id="IPR041462">
    <property type="entry name" value="Bact_A2M_MG6"/>
</dbReference>
<comment type="caution">
    <text evidence="5">The sequence shown here is derived from an EMBL/GenBank/DDBJ whole genome shotgun (WGS) entry which is preliminary data.</text>
</comment>
<evidence type="ECO:0000259" key="4">
    <source>
        <dbReference type="SMART" id="SM01360"/>
    </source>
</evidence>
<dbReference type="Pfam" id="PF17973">
    <property type="entry name" value="bMG10"/>
    <property type="match status" value="1"/>
</dbReference>
<dbReference type="PANTHER" id="PTHR40094">
    <property type="entry name" value="ALPHA-2-MACROGLOBULIN HOMOLOG"/>
    <property type="match status" value="1"/>
</dbReference>
<dbReference type="SMART" id="SM01419">
    <property type="entry name" value="Thiol-ester_cl"/>
    <property type="match status" value="1"/>
</dbReference>
<dbReference type="SMART" id="SM01360">
    <property type="entry name" value="A2M"/>
    <property type="match status" value="1"/>
</dbReference>
<dbReference type="CDD" id="cd02891">
    <property type="entry name" value="A2M_like"/>
    <property type="match status" value="1"/>
</dbReference>
<dbReference type="InterPro" id="IPR041203">
    <property type="entry name" value="Bact_A2M_MG5"/>
</dbReference>
<sequence>MKHLLLITTFLGLLLLGINGCGNKEQKDFSEYISGYTSGMVTAESPIYIYLAKPADKSFQAGSVLPAKLVNFTPAVKGECMLKDEHTVMFTPETPLKNGETYQVAFQLGNICTVEKGFENFTFKFNVIPLSILFEPGKLTIEPDNTNALQYQGSLICSDYMEAKEVEKLVSGTFKGTSLVPVWEHAGNRHYFRFRDLEKSDKEEVLQLNFKKEVSNEKTVRIPIPGKNIFNVLNIEISDSSPAVISIYMSENIDPEQDLKGLVNIPGITLDNFKIDQNVIRAYLPSSSSMKTGELNLYPGIRSITGNTLQNTYTTSLQLQSLKPEVEFIGKGVIVPDKNQVLVPFSAVGLKAVDLEIIQVSPQNMNFFLQENTYDGYGDLVRTARPVFMKKIDLLEKNPNIDTDKWNNFTIDLAKLVKLEKGNIYRIVLKFKKSYTTLDCADELPDSDYGTTDWDNSNGYAYYNEYSYPSGYKWSERDDPTSVSYYTGERFAKRNIINTSLGLMAKQGMNNQYHICVSDLATAQPVSNCKITLYNYQNQEIGTASTDKEGFATLETDTKAFIVLAQKGNDRAWLKLADGNALSLSNFDVSGQHVQMGVKGFIYGERGVWRPGDDLHLSLILEDKMNTLPEGHPIVAQLLDPNGRIVQSLTDHIGKNNIYSFTFHTDEQAQTGYWNAIFRIGGLTFRKTVRIETVKPNRLAIQLHFPNEHIIGKGIAQNNIEVETRWLNGAQTSNQKATAEVKLYAANQGFKDFQDYTFSDKSKYFEPSLLALFDGTTDAQGKFTISLDKIKTENAPGLLNALFTTRVFESGADFSISTQSITYSPYKEYVGIRLPASQDEWYSTQAPVRLSGVTVNAKGEQQGNTEVRIEVYKLDWRWWWDSRDEYLGSYINREYSKSVFARTVNATDGSFHADLNIKESGRYFIRAILPSGHTSGIIAYFGNWADEANQETATMLQLSTDKKEYKVGEIIRVTLPSDKGSTLIATLENGKMVSDIRRIPAENGTTTLEFKATSDMCPNTYIAVSLIQPHNNRGNDRPIRLYGVININVSDPALRLSPEIQMPKELRPGEDFTVQIKEKNKQEMNYTIAIVDEGLLSLTSFRTPDPFGSFYAREALGVKTWDFYDYIYGAYGARLDKAFAVGGDESLKAIQDEKTNRFKPVVLFAGPFSLQKGETGSHTFKMPEYIGEVRTMVIAATNGKYGSASYNSRVSKPLMLSAALPRLLTPGDIIDLPVSVFAMQENIRQVSVKIKTDDKITIEGKNSQEIHFSKTGEQVVFFKARINETTGTATIRIEATAGKETTKTTEDLTVRIPNPRITTMEEKELKAGESITFDEAITGVEPASVLEISSIPPLNIEQRLTYLLEYPHGCAEQITSKAFPQLSLPYLMNLSAEERLAADNNIREVINQLANYQTPEGGFAIWQRGKQASNWVTSYVTHFLTSAQRQGYAVPTRMLQNALNFLKKAANTWQADDNFSNQQAQAYRLYVLAFAGQADFAAMNRLREIQLQRTTSQWLLASAYALCNQKEIANKMIASLSSEVLPYRETGGNYGSSLRDQALILQSMVTLDKRQEAYRMLENISKSMGSQEWCNTQETAFALHAAAAYVQTYLGSQQGIQVTVTTDKGKQEIRGEKTVWQLPLDVHNGQANVSVQNNGQGNLSARRITVASSLKPITDRINSGLKMAVRYLNSKGVPQDIRHLKQGEDIFLEITVKNIGVTGNYEDLALNCLVPSGFEIINERLTGDATLPGADYTDIRDDRFYVYFSLAQGQEKTFRFRCNAAFRGNFLLPAIQCSSMYDNSIQAVIPGGEITIKP</sequence>
<gene>
    <name evidence="5" type="ORF">H9863_04180</name>
</gene>
<feature type="domain" description="Alpha-2-macroglobulin bait region" evidence="3">
    <location>
        <begin position="956"/>
        <end position="1098"/>
    </location>
</feature>
<evidence type="ECO:0000313" key="6">
    <source>
        <dbReference type="Proteomes" id="UP000824202"/>
    </source>
</evidence>
<evidence type="ECO:0000256" key="1">
    <source>
        <dbReference type="ARBA" id="ARBA00010556"/>
    </source>
</evidence>
<reference evidence="5" key="1">
    <citation type="journal article" date="2021" name="PeerJ">
        <title>Extensive microbial diversity within the chicken gut microbiome revealed by metagenomics and culture.</title>
        <authorList>
            <person name="Gilroy R."/>
            <person name="Ravi A."/>
            <person name="Getino M."/>
            <person name="Pursley I."/>
            <person name="Horton D.L."/>
            <person name="Alikhan N.F."/>
            <person name="Baker D."/>
            <person name="Gharbi K."/>
            <person name="Hall N."/>
            <person name="Watson M."/>
            <person name="Adriaenssens E.M."/>
            <person name="Foster-Nyarko E."/>
            <person name="Jarju S."/>
            <person name="Secka A."/>
            <person name="Antonio M."/>
            <person name="Oren A."/>
            <person name="Chaudhuri R.R."/>
            <person name="La Ragione R."/>
            <person name="Hildebrand F."/>
            <person name="Pallen M.J."/>
        </authorList>
    </citation>
    <scope>NUCLEOTIDE SEQUENCE</scope>
    <source>
        <strain evidence="5">23274</strain>
    </source>
</reference>
<dbReference type="PANTHER" id="PTHR40094:SF1">
    <property type="entry name" value="UBIQUITIN DOMAIN-CONTAINING PROTEIN"/>
    <property type="match status" value="1"/>
</dbReference>
<organism evidence="5 6">
    <name type="scientific">Candidatus Odoribacter faecigallinarum</name>
    <dbReference type="NCBI Taxonomy" id="2838706"/>
    <lineage>
        <taxon>Bacteria</taxon>
        <taxon>Pseudomonadati</taxon>
        <taxon>Bacteroidota</taxon>
        <taxon>Bacteroidia</taxon>
        <taxon>Bacteroidales</taxon>
        <taxon>Odoribacteraceae</taxon>
        <taxon>Odoribacter</taxon>
    </lineage>
</organism>
<dbReference type="Pfam" id="PF01835">
    <property type="entry name" value="MG2"/>
    <property type="match status" value="1"/>
</dbReference>
<protein>
    <submittedName>
        <fullName evidence="5">Alpha-2-macroglobulin</fullName>
    </submittedName>
</protein>
<dbReference type="SMART" id="SM01359">
    <property type="entry name" value="A2M_N_2"/>
    <property type="match status" value="1"/>
</dbReference>
<evidence type="ECO:0000259" key="3">
    <source>
        <dbReference type="SMART" id="SM01359"/>
    </source>
</evidence>
<dbReference type="Pfam" id="PF17962">
    <property type="entry name" value="bMG6"/>
    <property type="match status" value="1"/>
</dbReference>
<keyword evidence="2" id="KW-0732">Signal</keyword>
<dbReference type="InterPro" id="IPR051802">
    <property type="entry name" value="YfhM-like"/>
</dbReference>
<dbReference type="EMBL" id="DXFT01000083">
    <property type="protein sequence ID" value="HIX03302.1"/>
    <property type="molecule type" value="Genomic_DNA"/>
</dbReference>
<feature type="domain" description="Alpha-2-macroglobulin" evidence="4">
    <location>
        <begin position="1161"/>
        <end position="1250"/>
    </location>
</feature>
<dbReference type="Pfam" id="PF00207">
    <property type="entry name" value="A2M"/>
    <property type="match status" value="1"/>
</dbReference>
<dbReference type="Pfam" id="PF11974">
    <property type="entry name" value="bMG3"/>
    <property type="match status" value="1"/>
</dbReference>
<dbReference type="Gene3D" id="2.60.40.1930">
    <property type="match status" value="1"/>
</dbReference>
<dbReference type="InterPro" id="IPR001599">
    <property type="entry name" value="Macroglobln_a2"/>
</dbReference>
<dbReference type="Proteomes" id="UP000824202">
    <property type="component" value="Unassembled WGS sequence"/>
</dbReference>
<evidence type="ECO:0000313" key="5">
    <source>
        <dbReference type="EMBL" id="HIX03302.1"/>
    </source>
</evidence>
<accession>A0A9D1UZJ9</accession>
<proteinExistence type="inferred from homology"/>
<dbReference type="InterPro" id="IPR047565">
    <property type="entry name" value="Alpha-macroglob_thiol-ester_cl"/>
</dbReference>
<reference evidence="5" key="2">
    <citation type="submission" date="2021-04" db="EMBL/GenBank/DDBJ databases">
        <authorList>
            <person name="Gilroy R."/>
        </authorList>
    </citation>
    <scope>NUCLEOTIDE SEQUENCE</scope>
    <source>
        <strain evidence="5">23274</strain>
    </source>
</reference>
<evidence type="ECO:0000256" key="2">
    <source>
        <dbReference type="ARBA" id="ARBA00022729"/>
    </source>
</evidence>
<dbReference type="SUPFAM" id="SSF48239">
    <property type="entry name" value="Terpenoid cyclases/Protein prenyltransferases"/>
    <property type="match status" value="1"/>
</dbReference>
<dbReference type="Gene3D" id="1.50.10.20">
    <property type="match status" value="1"/>
</dbReference>
<dbReference type="Pfam" id="PF07703">
    <property type="entry name" value="A2M_BRD"/>
    <property type="match status" value="1"/>
</dbReference>
<dbReference type="InterPro" id="IPR011625">
    <property type="entry name" value="A2M_N_BRD"/>
</dbReference>
<dbReference type="Pfam" id="PF17972">
    <property type="entry name" value="bMG5"/>
    <property type="match status" value="1"/>
</dbReference>
<dbReference type="InterPro" id="IPR041246">
    <property type="entry name" value="Bact_MG10"/>
</dbReference>
<dbReference type="GO" id="GO:0004866">
    <property type="term" value="F:endopeptidase inhibitor activity"/>
    <property type="evidence" value="ECO:0007669"/>
    <property type="project" value="InterPro"/>
</dbReference>